<name>A0A250IZJ1_9BACT</name>
<evidence type="ECO:0000256" key="5">
    <source>
        <dbReference type="SAM" id="SignalP"/>
    </source>
</evidence>
<dbReference type="SMART" id="SM00849">
    <property type="entry name" value="Lactamase_B"/>
    <property type="match status" value="1"/>
</dbReference>
<dbReference type="Gene3D" id="3.60.15.10">
    <property type="entry name" value="Ribonuclease Z/Hydroxyacylglutathione hydrolase-like"/>
    <property type="match status" value="1"/>
</dbReference>
<keyword evidence="2" id="KW-0479">Metal-binding</keyword>
<evidence type="ECO:0000313" key="7">
    <source>
        <dbReference type="EMBL" id="ATB36336.1"/>
    </source>
</evidence>
<organism evidence="7 8">
    <name type="scientific">Cystobacter fuscus</name>
    <dbReference type="NCBI Taxonomy" id="43"/>
    <lineage>
        <taxon>Bacteria</taxon>
        <taxon>Pseudomonadati</taxon>
        <taxon>Myxococcota</taxon>
        <taxon>Myxococcia</taxon>
        <taxon>Myxococcales</taxon>
        <taxon>Cystobacterineae</taxon>
        <taxon>Archangiaceae</taxon>
        <taxon>Cystobacter</taxon>
    </lineage>
</organism>
<dbReference type="GO" id="GO:0016787">
    <property type="term" value="F:hydrolase activity"/>
    <property type="evidence" value="ECO:0007669"/>
    <property type="project" value="UniProtKB-KW"/>
</dbReference>
<dbReference type="AlphaFoldDB" id="A0A250IZJ1"/>
<dbReference type="GO" id="GO:0046872">
    <property type="term" value="F:metal ion binding"/>
    <property type="evidence" value="ECO:0007669"/>
    <property type="project" value="UniProtKB-KW"/>
</dbReference>
<comment type="similarity">
    <text evidence="1">Belongs to the metallo-beta-lactamase superfamily.</text>
</comment>
<dbReference type="InterPro" id="IPR036866">
    <property type="entry name" value="RibonucZ/Hydroxyglut_hydro"/>
</dbReference>
<dbReference type="Pfam" id="PF00753">
    <property type="entry name" value="Lactamase_B"/>
    <property type="match status" value="1"/>
</dbReference>
<dbReference type="InterPro" id="IPR001279">
    <property type="entry name" value="Metallo-B-lactamas"/>
</dbReference>
<feature type="signal peptide" evidence="5">
    <location>
        <begin position="1"/>
        <end position="40"/>
    </location>
</feature>
<protein>
    <recommendedName>
        <fullName evidence="6">Metallo-beta-lactamase domain-containing protein</fullName>
    </recommendedName>
</protein>
<keyword evidence="5" id="KW-0732">Signal</keyword>
<keyword evidence="3" id="KW-0378">Hydrolase</keyword>
<evidence type="ECO:0000256" key="2">
    <source>
        <dbReference type="ARBA" id="ARBA00022723"/>
    </source>
</evidence>
<dbReference type="EMBL" id="CP022098">
    <property type="protein sequence ID" value="ATB36336.1"/>
    <property type="molecule type" value="Genomic_DNA"/>
</dbReference>
<gene>
    <name evidence="7" type="ORF">CYFUS_001750</name>
</gene>
<keyword evidence="4" id="KW-0862">Zinc</keyword>
<dbReference type="PANTHER" id="PTHR42978">
    <property type="entry name" value="QUORUM-QUENCHING LACTONASE YTNP-RELATED-RELATED"/>
    <property type="match status" value="1"/>
</dbReference>
<dbReference type="PANTHER" id="PTHR42978:SF6">
    <property type="entry name" value="QUORUM-QUENCHING LACTONASE YTNP-RELATED"/>
    <property type="match status" value="1"/>
</dbReference>
<dbReference type="CDD" id="cd07720">
    <property type="entry name" value="OPHC2-like_MBL-fold"/>
    <property type="match status" value="1"/>
</dbReference>
<feature type="domain" description="Metallo-beta-lactamase" evidence="6">
    <location>
        <begin position="102"/>
        <end position="308"/>
    </location>
</feature>
<sequence>MNHETKFQSRSRLSLHRALLSLSLTGAAAFSTLSPGVADAAPPAQQQSQVPGYYRMRVGAFEVTALYDGFIPIDLKMYKGASAKDMDKLYERMFLPNPALGAVNAFLVHTGEQLILVDTGTATAFGPTLGAIPGNLRASGYDPAQVDLVLLTHLHPDHARGLLTPEGQPLFPNAVVRAAQEDADYWLDEKRANEAPEAARPMFQMAREAVAPYVAAGRFKPFKPGEVLATGVSVAPAPGHTPGHSGYLFTSKEQSLLVWGDIVHNVALQFPRPEIAVEFDVDSPKAIATRKRLFAEAAKSKHWIAGAHLPFPGLGHVRAEGKGYTWVPAQFGPVQSTP</sequence>
<dbReference type="KEGG" id="cfus:CYFUS_001750"/>
<dbReference type="RefSeq" id="WP_095984822.1">
    <property type="nucleotide sequence ID" value="NZ_CP022098.1"/>
</dbReference>
<proteinExistence type="inferred from homology"/>
<reference evidence="7 8" key="1">
    <citation type="submission" date="2017-06" db="EMBL/GenBank/DDBJ databases">
        <title>Sequencing and comparative analysis of myxobacterial genomes.</title>
        <authorList>
            <person name="Rupp O."/>
            <person name="Goesmann A."/>
            <person name="Sogaard-Andersen L."/>
        </authorList>
    </citation>
    <scope>NUCLEOTIDE SEQUENCE [LARGE SCALE GENOMIC DNA]</scope>
    <source>
        <strain evidence="7 8">DSM 52655</strain>
    </source>
</reference>
<evidence type="ECO:0000259" key="6">
    <source>
        <dbReference type="SMART" id="SM00849"/>
    </source>
</evidence>
<evidence type="ECO:0000256" key="4">
    <source>
        <dbReference type="ARBA" id="ARBA00022833"/>
    </source>
</evidence>
<dbReference type="Proteomes" id="UP000217257">
    <property type="component" value="Chromosome"/>
</dbReference>
<evidence type="ECO:0000256" key="3">
    <source>
        <dbReference type="ARBA" id="ARBA00022801"/>
    </source>
</evidence>
<dbReference type="SUPFAM" id="SSF56281">
    <property type="entry name" value="Metallo-hydrolase/oxidoreductase"/>
    <property type="match status" value="1"/>
</dbReference>
<dbReference type="InterPro" id="IPR051013">
    <property type="entry name" value="MBL_superfamily_lactonases"/>
</dbReference>
<evidence type="ECO:0000313" key="8">
    <source>
        <dbReference type="Proteomes" id="UP000217257"/>
    </source>
</evidence>
<feature type="chain" id="PRO_5012625809" description="Metallo-beta-lactamase domain-containing protein" evidence="5">
    <location>
        <begin position="41"/>
        <end position="338"/>
    </location>
</feature>
<accession>A0A250IZJ1</accession>
<evidence type="ECO:0000256" key="1">
    <source>
        <dbReference type="ARBA" id="ARBA00007749"/>
    </source>
</evidence>